<sequence>MATVQSTSLVIYKGPKDWDRFKGEFQSRAYALGIWRYIDPDQDDPWPEEPTSPDITTYPKRRLRQPNRAASSSSEGTIYVEDVDRTGHPTNTLEMTTEGRQAYTQDFATYTYEDRMYENFCKKINDLTKWVLESVSPAIKETSLPPGKNLREWYAKLAESGKVYDSRLLINTQREYRERLKQASKSGKRLDEWIVKWQEIMAQGQRHGVPETNTTIVWVNELCTALAPIAETWTTAFQMVKKAEIDSGPLDEGRNEVVVEVPMWTEALANESVTNWMLRALAAKSA</sequence>
<dbReference type="Proteomes" id="UP000293360">
    <property type="component" value="Unassembled WGS sequence"/>
</dbReference>
<accession>A0A4Q4SVT6</accession>
<dbReference type="EMBL" id="QJNU01001345">
    <property type="protein sequence ID" value="RYO77104.1"/>
    <property type="molecule type" value="Genomic_DNA"/>
</dbReference>
<reference evidence="1 2" key="1">
    <citation type="submission" date="2018-06" db="EMBL/GenBank/DDBJ databases">
        <title>Complete Genomes of Monosporascus.</title>
        <authorList>
            <person name="Robinson A.J."/>
            <person name="Natvig D.O."/>
        </authorList>
    </citation>
    <scope>NUCLEOTIDE SEQUENCE [LARGE SCALE GENOMIC DNA]</scope>
    <source>
        <strain evidence="1 2">CBS 110550</strain>
    </source>
</reference>
<evidence type="ECO:0000313" key="2">
    <source>
        <dbReference type="Proteomes" id="UP000293360"/>
    </source>
</evidence>
<dbReference type="AlphaFoldDB" id="A0A4Q4SVT6"/>
<dbReference type="OrthoDB" id="4750641at2759"/>
<gene>
    <name evidence="1" type="ORF">DL764_010242</name>
</gene>
<keyword evidence="2" id="KW-1185">Reference proteome</keyword>
<organism evidence="1 2">
    <name type="scientific">Monosporascus ibericus</name>
    <dbReference type="NCBI Taxonomy" id="155417"/>
    <lineage>
        <taxon>Eukaryota</taxon>
        <taxon>Fungi</taxon>
        <taxon>Dikarya</taxon>
        <taxon>Ascomycota</taxon>
        <taxon>Pezizomycotina</taxon>
        <taxon>Sordariomycetes</taxon>
        <taxon>Xylariomycetidae</taxon>
        <taxon>Xylariales</taxon>
        <taxon>Xylariales incertae sedis</taxon>
        <taxon>Monosporascus</taxon>
    </lineage>
</organism>
<protein>
    <submittedName>
        <fullName evidence="1">Uncharacterized protein</fullName>
    </submittedName>
</protein>
<evidence type="ECO:0000313" key="1">
    <source>
        <dbReference type="EMBL" id="RYO77104.1"/>
    </source>
</evidence>
<dbReference type="STRING" id="155417.A0A4Q4SVT6"/>
<name>A0A4Q4SVT6_9PEZI</name>
<comment type="caution">
    <text evidence="1">The sequence shown here is derived from an EMBL/GenBank/DDBJ whole genome shotgun (WGS) entry which is preliminary data.</text>
</comment>
<proteinExistence type="predicted"/>